<name>A0A372L866_9BACI</name>
<evidence type="ECO:0000313" key="1">
    <source>
        <dbReference type="EMBL" id="RFU60523.1"/>
    </source>
</evidence>
<sequence length="92" mass="11374">MSDDKMERIERVRFYEFRDDKTGEPIDFIVLRKGENPMKVAKSWGLKCQIHRFTTWNPELGAKIHYWYNRNSKKRRKSWRARFVKAYKAFRE</sequence>
<evidence type="ECO:0000313" key="2">
    <source>
        <dbReference type="Proteomes" id="UP000262939"/>
    </source>
</evidence>
<reference evidence="1 2" key="1">
    <citation type="submission" date="2018-08" db="EMBL/GenBank/DDBJ databases">
        <title>Bacillus chawlae sp. nov., Bacillus glennii sp. nov., and Bacillus saganii sp. nov. Isolated from the Vehicle Assembly Building at Kennedy Space Center where the Viking Spacecraft were Assembled.</title>
        <authorList>
            <person name="Seuylemezian A."/>
            <person name="Vaishampayan P."/>
        </authorList>
    </citation>
    <scope>NUCLEOTIDE SEQUENCE [LARGE SCALE GENOMIC DNA]</scope>
    <source>
        <strain evidence="1 2">V44-8</strain>
    </source>
</reference>
<dbReference type="EMBL" id="QVTD01000024">
    <property type="protein sequence ID" value="RFU60523.1"/>
    <property type="molecule type" value="Genomic_DNA"/>
</dbReference>
<protein>
    <submittedName>
        <fullName evidence="1">Uncharacterized protein</fullName>
    </submittedName>
</protein>
<dbReference type="Proteomes" id="UP000262939">
    <property type="component" value="Unassembled WGS sequence"/>
</dbReference>
<dbReference type="RefSeq" id="WP_117324473.1">
    <property type="nucleotide sequence ID" value="NZ_QVTD01000024.1"/>
</dbReference>
<proteinExistence type="predicted"/>
<organism evidence="1 2">
    <name type="scientific">Peribacillus glennii</name>
    <dbReference type="NCBI Taxonomy" id="2303991"/>
    <lineage>
        <taxon>Bacteria</taxon>
        <taxon>Bacillati</taxon>
        <taxon>Bacillota</taxon>
        <taxon>Bacilli</taxon>
        <taxon>Bacillales</taxon>
        <taxon>Bacillaceae</taxon>
        <taxon>Peribacillus</taxon>
    </lineage>
</organism>
<gene>
    <name evidence="1" type="ORF">D0466_21095</name>
</gene>
<dbReference type="AlphaFoldDB" id="A0A372L866"/>
<accession>A0A372L866</accession>
<comment type="caution">
    <text evidence="1">The sequence shown here is derived from an EMBL/GenBank/DDBJ whole genome shotgun (WGS) entry which is preliminary data.</text>
</comment>
<keyword evidence="2" id="KW-1185">Reference proteome</keyword>